<evidence type="ECO:0000313" key="2">
    <source>
        <dbReference type="Proteomes" id="UP001341840"/>
    </source>
</evidence>
<protein>
    <submittedName>
        <fullName evidence="1">Uncharacterized protein</fullName>
    </submittedName>
</protein>
<keyword evidence="2" id="KW-1185">Reference proteome</keyword>
<feature type="non-terminal residue" evidence="1">
    <location>
        <position position="83"/>
    </location>
</feature>
<reference evidence="1 2" key="1">
    <citation type="journal article" date="2023" name="Plants (Basel)">
        <title>Bridging the Gap: Combining Genomics and Transcriptomics Approaches to Understand Stylosanthes scabra, an Orphan Legume from the Brazilian Caatinga.</title>
        <authorList>
            <person name="Ferreira-Neto J.R.C."/>
            <person name="da Silva M.D."/>
            <person name="Binneck E."/>
            <person name="de Melo N.F."/>
            <person name="da Silva R.H."/>
            <person name="de Melo A.L.T.M."/>
            <person name="Pandolfi V."/>
            <person name="Bustamante F.O."/>
            <person name="Brasileiro-Vidal A.C."/>
            <person name="Benko-Iseppon A.M."/>
        </authorList>
    </citation>
    <scope>NUCLEOTIDE SEQUENCE [LARGE SCALE GENOMIC DNA]</scope>
    <source>
        <tissue evidence="1">Leaves</tissue>
    </source>
</reference>
<accession>A0ABU6QL28</accession>
<evidence type="ECO:0000313" key="1">
    <source>
        <dbReference type="EMBL" id="MED6112583.1"/>
    </source>
</evidence>
<comment type="caution">
    <text evidence="1">The sequence shown here is derived from an EMBL/GenBank/DDBJ whole genome shotgun (WGS) entry which is preliminary data.</text>
</comment>
<gene>
    <name evidence="1" type="ORF">PIB30_062984</name>
</gene>
<proteinExistence type="predicted"/>
<sequence length="83" mass="9395">MVPRSQFSSSSEERYPTLPYLVPRKADIGISATHKWKLSANWKGLFCIRDDPRKGTFKLENLVGAKGKCSKVKPYWLNPGSPK</sequence>
<organism evidence="1 2">
    <name type="scientific">Stylosanthes scabra</name>
    <dbReference type="NCBI Taxonomy" id="79078"/>
    <lineage>
        <taxon>Eukaryota</taxon>
        <taxon>Viridiplantae</taxon>
        <taxon>Streptophyta</taxon>
        <taxon>Embryophyta</taxon>
        <taxon>Tracheophyta</taxon>
        <taxon>Spermatophyta</taxon>
        <taxon>Magnoliopsida</taxon>
        <taxon>eudicotyledons</taxon>
        <taxon>Gunneridae</taxon>
        <taxon>Pentapetalae</taxon>
        <taxon>rosids</taxon>
        <taxon>fabids</taxon>
        <taxon>Fabales</taxon>
        <taxon>Fabaceae</taxon>
        <taxon>Papilionoideae</taxon>
        <taxon>50 kb inversion clade</taxon>
        <taxon>dalbergioids sensu lato</taxon>
        <taxon>Dalbergieae</taxon>
        <taxon>Pterocarpus clade</taxon>
        <taxon>Stylosanthes</taxon>
    </lineage>
</organism>
<name>A0ABU6QL28_9FABA</name>
<dbReference type="EMBL" id="JASCZI010000593">
    <property type="protein sequence ID" value="MED6112583.1"/>
    <property type="molecule type" value="Genomic_DNA"/>
</dbReference>
<dbReference type="Proteomes" id="UP001341840">
    <property type="component" value="Unassembled WGS sequence"/>
</dbReference>